<dbReference type="EMBL" id="JAAKFY010000027">
    <property type="protein sequence ID" value="KAF3832798.1"/>
    <property type="molecule type" value="Genomic_DNA"/>
</dbReference>
<dbReference type="AlphaFoldDB" id="A0A7J5X8K5"/>
<sequence length="309" mass="34784">MALVRKVPLKKLHPPVKTFHDFAIALTSMVTKDGNNCDEIHIVFDTYREDSIKMARGREEENQKTWLSLISIGELLVVFHQQNCFPAFYVQWLTTNYQGTKTSIPWSETINITTPRYLHITGNELTKCLPALHALTGCDTTSKISTKLAALNAVREPENSCLNSEFRLSTANRKRNTDGGNILDLETFDDLRIAAFDSNALNMDFERTTCTSINTRKHILRGYYQQQLWVQAPFRDATLIMNAESYGFVRRGSLLVPEIVISKPEGLPDPCSCGKCARKNGCPCRVAGIRCCKYCKCKGGDCCKNPITE</sequence>
<reference evidence="1 2" key="1">
    <citation type="submission" date="2020-03" db="EMBL/GenBank/DDBJ databases">
        <title>Dissostichus mawsoni Genome sequencing and assembly.</title>
        <authorList>
            <person name="Park H."/>
        </authorList>
    </citation>
    <scope>NUCLEOTIDE SEQUENCE [LARGE SCALE GENOMIC DNA]</scope>
    <source>
        <strain evidence="1">DM0001</strain>
        <tissue evidence="1">Muscle</tissue>
    </source>
</reference>
<evidence type="ECO:0008006" key="3">
    <source>
        <dbReference type="Google" id="ProtNLM"/>
    </source>
</evidence>
<evidence type="ECO:0000313" key="1">
    <source>
        <dbReference type="EMBL" id="KAF3832798.1"/>
    </source>
</evidence>
<dbReference type="Proteomes" id="UP000518266">
    <property type="component" value="Unassembled WGS sequence"/>
</dbReference>
<gene>
    <name evidence="1" type="ORF">F7725_026463</name>
</gene>
<evidence type="ECO:0000313" key="2">
    <source>
        <dbReference type="Proteomes" id="UP000518266"/>
    </source>
</evidence>
<organism evidence="1 2">
    <name type="scientific">Dissostichus mawsoni</name>
    <name type="common">Antarctic cod</name>
    <dbReference type="NCBI Taxonomy" id="36200"/>
    <lineage>
        <taxon>Eukaryota</taxon>
        <taxon>Metazoa</taxon>
        <taxon>Chordata</taxon>
        <taxon>Craniata</taxon>
        <taxon>Vertebrata</taxon>
        <taxon>Euteleostomi</taxon>
        <taxon>Actinopterygii</taxon>
        <taxon>Neopterygii</taxon>
        <taxon>Teleostei</taxon>
        <taxon>Neoteleostei</taxon>
        <taxon>Acanthomorphata</taxon>
        <taxon>Eupercaria</taxon>
        <taxon>Perciformes</taxon>
        <taxon>Notothenioidei</taxon>
        <taxon>Nototheniidae</taxon>
        <taxon>Dissostichus</taxon>
    </lineage>
</organism>
<name>A0A7J5X8K5_DISMA</name>
<keyword evidence="2" id="KW-1185">Reference proteome</keyword>
<proteinExistence type="predicted"/>
<protein>
    <recommendedName>
        <fullName evidence="3">Tesmin/TSO1-like CXC domain-containing protein</fullName>
    </recommendedName>
</protein>
<accession>A0A7J5X8K5</accession>
<comment type="caution">
    <text evidence="1">The sequence shown here is derived from an EMBL/GenBank/DDBJ whole genome shotgun (WGS) entry which is preliminary data.</text>
</comment>